<reference evidence="1" key="1">
    <citation type="journal article" date="2014" name="Front. Microbiol.">
        <title>High frequency of phylogenetically diverse reductive dehalogenase-homologous genes in deep subseafloor sedimentary metagenomes.</title>
        <authorList>
            <person name="Kawai M."/>
            <person name="Futagami T."/>
            <person name="Toyoda A."/>
            <person name="Takaki Y."/>
            <person name="Nishi S."/>
            <person name="Hori S."/>
            <person name="Arai W."/>
            <person name="Tsubouchi T."/>
            <person name="Morono Y."/>
            <person name="Uchiyama I."/>
            <person name="Ito T."/>
            <person name="Fujiyama A."/>
            <person name="Inagaki F."/>
            <person name="Takami H."/>
        </authorList>
    </citation>
    <scope>NUCLEOTIDE SEQUENCE</scope>
    <source>
        <strain evidence="1">Expedition CK06-06</strain>
    </source>
</reference>
<dbReference type="PANTHER" id="PTHR43707">
    <property type="entry name" value="HISTIDYL-TRNA SYNTHETASE"/>
    <property type="match status" value="1"/>
</dbReference>
<dbReference type="GO" id="GO:0004821">
    <property type="term" value="F:histidine-tRNA ligase activity"/>
    <property type="evidence" value="ECO:0007669"/>
    <property type="project" value="TreeGrafter"/>
</dbReference>
<dbReference type="InterPro" id="IPR004516">
    <property type="entry name" value="HisRS/HisZ"/>
</dbReference>
<dbReference type="Gene3D" id="3.30.930.10">
    <property type="entry name" value="Bira Bifunctional Protein, Domain 2"/>
    <property type="match status" value="1"/>
</dbReference>
<accession>X1QPE9</accession>
<gene>
    <name evidence="1" type="ORF">S06H3_58698</name>
</gene>
<dbReference type="GO" id="GO:0006427">
    <property type="term" value="P:histidyl-tRNA aminoacylation"/>
    <property type="evidence" value="ECO:0007669"/>
    <property type="project" value="TreeGrafter"/>
</dbReference>
<sequence>IFEDAQLFMKGTGTSTDIVQKEMYAFHTKGRDYLALRPEFTPSIVRAYIQHGMKNWPQPVKLFSVGPLN</sequence>
<name>X1QPE9_9ZZZZ</name>
<dbReference type="PANTHER" id="PTHR43707:SF1">
    <property type="entry name" value="HISTIDINE--TRNA LIGASE, MITOCHONDRIAL-RELATED"/>
    <property type="match status" value="1"/>
</dbReference>
<dbReference type="InterPro" id="IPR045864">
    <property type="entry name" value="aa-tRNA-synth_II/BPL/LPL"/>
</dbReference>
<dbReference type="AlphaFoldDB" id="X1QPE9"/>
<dbReference type="GO" id="GO:0005737">
    <property type="term" value="C:cytoplasm"/>
    <property type="evidence" value="ECO:0007669"/>
    <property type="project" value="InterPro"/>
</dbReference>
<dbReference type="SUPFAM" id="SSF55681">
    <property type="entry name" value="Class II aaRS and biotin synthetases"/>
    <property type="match status" value="1"/>
</dbReference>
<protein>
    <submittedName>
        <fullName evidence="1">Uncharacterized protein</fullName>
    </submittedName>
</protein>
<evidence type="ECO:0000313" key="1">
    <source>
        <dbReference type="EMBL" id="GAI56666.1"/>
    </source>
</evidence>
<dbReference type="EMBL" id="BARV01038033">
    <property type="protein sequence ID" value="GAI56666.1"/>
    <property type="molecule type" value="Genomic_DNA"/>
</dbReference>
<feature type="non-terminal residue" evidence="1">
    <location>
        <position position="1"/>
    </location>
</feature>
<comment type="caution">
    <text evidence="1">The sequence shown here is derived from an EMBL/GenBank/DDBJ whole genome shotgun (WGS) entry which is preliminary data.</text>
</comment>
<proteinExistence type="predicted"/>
<organism evidence="1">
    <name type="scientific">marine sediment metagenome</name>
    <dbReference type="NCBI Taxonomy" id="412755"/>
    <lineage>
        <taxon>unclassified sequences</taxon>
        <taxon>metagenomes</taxon>
        <taxon>ecological metagenomes</taxon>
    </lineage>
</organism>